<sequence length="279" mass="31632">MGKIISWWQHIPEHINPNLFVIGQFQLRYYGLMYIAAFAAVYLFSVHRIEKENQGYTKETVQNYFLWAVPGLLIGARLGYVFLYDFGYFAARPLEIILPLDLSRGIRYTGIYGMSYHGGFLGLLISTVLFCARNKLDFWGLADLFAVAAPLGFTFGRIGNFINGELYGRITSVPWGMYFPLAGDGALRHPSQLYAAFLEGILIFLILRAAEKRKLRRGFLLSLYIILYGAARFAGEFAREPDPQLGFVWGIFTMGQVLSLVMAACGVFIMLRPRKKENT</sequence>
<organism evidence="8 9">
    <name type="scientific">Candidatus Desantisbacteria bacterium CG_4_10_14_0_8_um_filter_48_22</name>
    <dbReference type="NCBI Taxonomy" id="1974543"/>
    <lineage>
        <taxon>Bacteria</taxon>
        <taxon>Candidatus Desantisiibacteriota</taxon>
    </lineage>
</organism>
<dbReference type="AlphaFoldDB" id="A0A2M7SDQ4"/>
<dbReference type="EMBL" id="PFMR01000101">
    <property type="protein sequence ID" value="PIZ17619.1"/>
    <property type="molecule type" value="Genomic_DNA"/>
</dbReference>
<feature type="transmembrane region" description="Helical" evidence="7">
    <location>
        <begin position="138"/>
        <end position="158"/>
    </location>
</feature>
<feature type="transmembrane region" description="Helical" evidence="7">
    <location>
        <begin position="217"/>
        <end position="235"/>
    </location>
</feature>
<evidence type="ECO:0000256" key="1">
    <source>
        <dbReference type="ARBA" id="ARBA00007150"/>
    </source>
</evidence>
<dbReference type="NCBIfam" id="TIGR00544">
    <property type="entry name" value="lgt"/>
    <property type="match status" value="1"/>
</dbReference>
<name>A0A2M7SDQ4_9BACT</name>
<feature type="transmembrane region" description="Helical" evidence="7">
    <location>
        <begin position="64"/>
        <end position="91"/>
    </location>
</feature>
<evidence type="ECO:0000256" key="6">
    <source>
        <dbReference type="ARBA" id="ARBA00023136"/>
    </source>
</evidence>
<evidence type="ECO:0000256" key="7">
    <source>
        <dbReference type="HAMAP-Rule" id="MF_01147"/>
    </source>
</evidence>
<dbReference type="PROSITE" id="PS01311">
    <property type="entry name" value="LGT"/>
    <property type="match status" value="1"/>
</dbReference>
<evidence type="ECO:0000256" key="4">
    <source>
        <dbReference type="ARBA" id="ARBA00022692"/>
    </source>
</evidence>
<comment type="catalytic activity">
    <reaction evidence="7">
        <text>L-cysteinyl-[prolipoprotein] + a 1,2-diacyl-sn-glycero-3-phospho-(1'-sn-glycerol) = an S-1,2-diacyl-sn-glyceryl-L-cysteinyl-[prolipoprotein] + sn-glycerol 1-phosphate + H(+)</text>
        <dbReference type="Rhea" id="RHEA:56712"/>
        <dbReference type="Rhea" id="RHEA-COMP:14679"/>
        <dbReference type="Rhea" id="RHEA-COMP:14680"/>
        <dbReference type="ChEBI" id="CHEBI:15378"/>
        <dbReference type="ChEBI" id="CHEBI:29950"/>
        <dbReference type="ChEBI" id="CHEBI:57685"/>
        <dbReference type="ChEBI" id="CHEBI:64716"/>
        <dbReference type="ChEBI" id="CHEBI:140658"/>
        <dbReference type="EC" id="2.5.1.145"/>
    </reaction>
</comment>
<keyword evidence="6 7" id="KW-0472">Membrane</keyword>
<keyword evidence="5 7" id="KW-1133">Transmembrane helix</keyword>
<feature type="transmembrane region" description="Helical" evidence="7">
    <location>
        <begin position="27"/>
        <end position="44"/>
    </location>
</feature>
<dbReference type="UniPathway" id="UPA00664"/>
<comment type="similarity">
    <text evidence="1 7">Belongs to the Lgt family.</text>
</comment>
<dbReference type="GO" id="GO:0005886">
    <property type="term" value="C:plasma membrane"/>
    <property type="evidence" value="ECO:0007669"/>
    <property type="project" value="UniProtKB-SubCell"/>
</dbReference>
<feature type="transmembrane region" description="Helical" evidence="7">
    <location>
        <begin position="247"/>
        <end position="271"/>
    </location>
</feature>
<gene>
    <name evidence="7" type="primary">lgt</name>
    <name evidence="8" type="ORF">COY52_03700</name>
</gene>
<keyword evidence="2 7" id="KW-1003">Cell membrane</keyword>
<dbReference type="EC" id="2.5.1.145" evidence="7"/>
<dbReference type="Pfam" id="PF01790">
    <property type="entry name" value="LGT"/>
    <property type="match status" value="1"/>
</dbReference>
<proteinExistence type="inferred from homology"/>
<evidence type="ECO:0000313" key="9">
    <source>
        <dbReference type="Proteomes" id="UP000229307"/>
    </source>
</evidence>
<dbReference type="HAMAP" id="MF_01147">
    <property type="entry name" value="Lgt"/>
    <property type="match status" value="1"/>
</dbReference>
<feature type="binding site" evidence="7">
    <location>
        <position position="157"/>
    </location>
    <ligand>
        <name>a 1,2-diacyl-sn-glycero-3-phospho-(1'-sn-glycerol)</name>
        <dbReference type="ChEBI" id="CHEBI:64716"/>
    </ligand>
</feature>
<dbReference type="PANTHER" id="PTHR30589:SF0">
    <property type="entry name" value="PHOSPHATIDYLGLYCEROL--PROLIPOPROTEIN DIACYLGLYCERYL TRANSFERASE"/>
    <property type="match status" value="1"/>
</dbReference>
<dbReference type="InterPro" id="IPR001640">
    <property type="entry name" value="Lgt"/>
</dbReference>
<dbReference type="PANTHER" id="PTHR30589">
    <property type="entry name" value="PROLIPOPROTEIN DIACYLGLYCERYL TRANSFERASE"/>
    <property type="match status" value="1"/>
</dbReference>
<comment type="pathway">
    <text evidence="7">Protein modification; lipoprotein biosynthesis (diacylglyceryl transfer).</text>
</comment>
<dbReference type="GO" id="GO:0008961">
    <property type="term" value="F:phosphatidylglycerol-prolipoprotein diacylglyceryl transferase activity"/>
    <property type="evidence" value="ECO:0007669"/>
    <property type="project" value="UniProtKB-UniRule"/>
</dbReference>
<comment type="function">
    <text evidence="7">Catalyzes the transfer of the diacylglyceryl group from phosphatidylglycerol to the sulfhydryl group of the N-terminal cysteine of a prolipoprotein, the first step in the formation of mature lipoproteins.</text>
</comment>
<dbReference type="Proteomes" id="UP000229307">
    <property type="component" value="Unassembled WGS sequence"/>
</dbReference>
<keyword evidence="4 7" id="KW-0812">Transmembrane</keyword>
<evidence type="ECO:0000313" key="8">
    <source>
        <dbReference type="EMBL" id="PIZ17619.1"/>
    </source>
</evidence>
<protein>
    <recommendedName>
        <fullName evidence="7">Phosphatidylglycerol--prolipoprotein diacylglyceryl transferase</fullName>
        <ecNumber evidence="7">2.5.1.145</ecNumber>
    </recommendedName>
</protein>
<evidence type="ECO:0000256" key="3">
    <source>
        <dbReference type="ARBA" id="ARBA00022679"/>
    </source>
</evidence>
<reference evidence="9" key="1">
    <citation type="submission" date="2017-09" db="EMBL/GenBank/DDBJ databases">
        <title>Depth-based differentiation of microbial function through sediment-hosted aquifers and enrichment of novel symbionts in the deep terrestrial subsurface.</title>
        <authorList>
            <person name="Probst A.J."/>
            <person name="Ladd B."/>
            <person name="Jarett J.K."/>
            <person name="Geller-Mcgrath D.E."/>
            <person name="Sieber C.M.K."/>
            <person name="Emerson J.B."/>
            <person name="Anantharaman K."/>
            <person name="Thomas B.C."/>
            <person name="Malmstrom R."/>
            <person name="Stieglmeier M."/>
            <person name="Klingl A."/>
            <person name="Woyke T."/>
            <person name="Ryan C.M."/>
            <person name="Banfield J.F."/>
        </authorList>
    </citation>
    <scope>NUCLEOTIDE SEQUENCE [LARGE SCALE GENOMIC DNA]</scope>
</reference>
<feature type="transmembrane region" description="Helical" evidence="7">
    <location>
        <begin position="111"/>
        <end position="131"/>
    </location>
</feature>
<evidence type="ECO:0000256" key="5">
    <source>
        <dbReference type="ARBA" id="ARBA00022989"/>
    </source>
</evidence>
<evidence type="ECO:0000256" key="2">
    <source>
        <dbReference type="ARBA" id="ARBA00022475"/>
    </source>
</evidence>
<feature type="transmembrane region" description="Helical" evidence="7">
    <location>
        <begin position="193"/>
        <end position="210"/>
    </location>
</feature>
<keyword evidence="3 7" id="KW-0808">Transferase</keyword>
<accession>A0A2M7SDQ4</accession>
<keyword evidence="8" id="KW-0449">Lipoprotein</keyword>
<comment type="caution">
    <text evidence="8">The sequence shown here is derived from an EMBL/GenBank/DDBJ whole genome shotgun (WGS) entry which is preliminary data.</text>
</comment>
<comment type="subcellular location">
    <subcellularLocation>
        <location evidence="7">Cell membrane</location>
        <topology evidence="7">Multi-pass membrane protein</topology>
    </subcellularLocation>
</comment>
<dbReference type="GO" id="GO:0042158">
    <property type="term" value="P:lipoprotein biosynthetic process"/>
    <property type="evidence" value="ECO:0007669"/>
    <property type="project" value="UniProtKB-UniRule"/>
</dbReference>